<comment type="caution">
    <text evidence="4">The sequence shown here is derived from an EMBL/GenBank/DDBJ whole genome shotgun (WGS) entry which is preliminary data.</text>
</comment>
<name>A0ABU8B160_9ACTN</name>
<dbReference type="InterPro" id="IPR022657">
    <property type="entry name" value="De-COase2_CS"/>
</dbReference>
<dbReference type="Gene3D" id="2.40.37.10">
    <property type="entry name" value="Lyase, Ornithine Decarboxylase, Chain A, domain 1"/>
    <property type="match status" value="1"/>
</dbReference>
<organism evidence="4 5">
    <name type="scientific">Streptomyces bottropensis</name>
    <dbReference type="NCBI Taxonomy" id="42235"/>
    <lineage>
        <taxon>Bacteria</taxon>
        <taxon>Bacillati</taxon>
        <taxon>Actinomycetota</taxon>
        <taxon>Actinomycetes</taxon>
        <taxon>Kitasatosporales</taxon>
        <taxon>Streptomycetaceae</taxon>
        <taxon>Streptomyces</taxon>
    </lineage>
</organism>
<evidence type="ECO:0000313" key="5">
    <source>
        <dbReference type="Proteomes" id="UP001310290"/>
    </source>
</evidence>
<dbReference type="Pfam" id="PF02784">
    <property type="entry name" value="Orn_Arg_deC_N"/>
    <property type="match status" value="1"/>
</dbReference>
<dbReference type="PROSITE" id="PS00879">
    <property type="entry name" value="ODR_DC_2_2"/>
    <property type="match status" value="1"/>
</dbReference>
<dbReference type="InterPro" id="IPR009006">
    <property type="entry name" value="Ala_racemase/Decarboxylase_C"/>
</dbReference>
<dbReference type="RefSeq" id="WP_334661767.1">
    <property type="nucleotide sequence ID" value="NZ_JARULZ010000003.1"/>
</dbReference>
<proteinExistence type="predicted"/>
<comment type="cofactor">
    <cofactor evidence="1">
        <name>pyridoxal 5'-phosphate</name>
        <dbReference type="ChEBI" id="CHEBI:597326"/>
    </cofactor>
</comment>
<reference evidence="4" key="1">
    <citation type="submission" date="2023-04" db="EMBL/GenBank/DDBJ databases">
        <title>Genomic diversity of scab-causing Streptomyces spp. in the province of Quebec, Canada.</title>
        <authorList>
            <person name="Biessy A."/>
            <person name="Cadieux M."/>
            <person name="Ciotola M."/>
            <person name="Filion M."/>
        </authorList>
    </citation>
    <scope>NUCLEOTIDE SEQUENCE</scope>
    <source>
        <strain evidence="4">B21-115</strain>
    </source>
</reference>
<accession>A0ABU8B160</accession>
<dbReference type="Gene3D" id="3.20.20.10">
    <property type="entry name" value="Alanine racemase"/>
    <property type="match status" value="1"/>
</dbReference>
<evidence type="ECO:0000256" key="2">
    <source>
        <dbReference type="ARBA" id="ARBA00022898"/>
    </source>
</evidence>
<dbReference type="SUPFAM" id="SSF50621">
    <property type="entry name" value="Alanine racemase C-terminal domain-like"/>
    <property type="match status" value="1"/>
</dbReference>
<dbReference type="SUPFAM" id="SSF51419">
    <property type="entry name" value="PLP-binding barrel"/>
    <property type="match status" value="1"/>
</dbReference>
<dbReference type="InterPro" id="IPR029066">
    <property type="entry name" value="PLP-binding_barrel"/>
</dbReference>
<dbReference type="PANTHER" id="PTHR43727">
    <property type="entry name" value="DIAMINOPIMELATE DECARBOXYLASE"/>
    <property type="match status" value="1"/>
</dbReference>
<keyword evidence="2" id="KW-0663">Pyridoxal phosphate</keyword>
<feature type="domain" description="Orn/DAP/Arg decarboxylase 2 N-terminal" evidence="3">
    <location>
        <begin position="45"/>
        <end position="255"/>
    </location>
</feature>
<keyword evidence="5" id="KW-1185">Reference proteome</keyword>
<dbReference type="Proteomes" id="UP001310290">
    <property type="component" value="Unassembled WGS sequence"/>
</dbReference>
<evidence type="ECO:0000259" key="3">
    <source>
        <dbReference type="Pfam" id="PF02784"/>
    </source>
</evidence>
<protein>
    <submittedName>
        <fullName evidence="4">Y4yA family PLP-dependent enzyme</fullName>
    </submittedName>
</protein>
<sequence>MRDDDPLYLEPRLEPRTAALLDSAPLLHDLVDALGSPLNVLLPDQIAENVRRFRAVLDRHRLTGRIYFAHKANRAASLVRRLTTTDAALDAASLGELRHALGSGFAGSRIMATGPKDPEFLWLAAYSGACLNADGPAELERAAGLVRAHGLPRVRVLLRLSGFETAGARRLSRRSRFGTPVKSLHHLLDVLERHRDELEPIGVGYHLDTTSLEEKAAALEGCLQAMEELRIRGFQPHAIDVGGGFGVSYLAHAAQWERWTTELTSAVLGGRPPLTWGGHGYGLRVENGTLKGALSLYPAHRPTAGAAYLDDLLSHPAPSLGRPLGTLLLESMYDLYVEPGRALADQCGLTLGKVLEVRPTDAGGPLVRLAMNAGDVGLEDHGVLLDPVVLPRAPGPPGPADPVAVHLVGNLCLESDLLTRRTVFLPRLPRSGDLLAFVNTAAYCMDFTATHAQQQPMARKVAVHEENGRARWCLDEEYWPFDRTGDQQG</sequence>
<dbReference type="InterPro" id="IPR022644">
    <property type="entry name" value="De-COase2_N"/>
</dbReference>
<evidence type="ECO:0000256" key="1">
    <source>
        <dbReference type="ARBA" id="ARBA00001933"/>
    </source>
</evidence>
<dbReference type="EMBL" id="JARULZ010000003">
    <property type="protein sequence ID" value="MEH0639198.1"/>
    <property type="molecule type" value="Genomic_DNA"/>
</dbReference>
<dbReference type="PANTHER" id="PTHR43727:SF2">
    <property type="entry name" value="GROUP IV DECARBOXYLASE"/>
    <property type="match status" value="1"/>
</dbReference>
<evidence type="ECO:0000313" key="4">
    <source>
        <dbReference type="EMBL" id="MEH0639198.1"/>
    </source>
</evidence>
<gene>
    <name evidence="4" type="ORF">QBA35_39255</name>
</gene>